<dbReference type="Proteomes" id="UP000326553">
    <property type="component" value="Chromosome"/>
</dbReference>
<gene>
    <name evidence="2" type="ORF">CP975_34885</name>
</gene>
<evidence type="ECO:0000256" key="1">
    <source>
        <dbReference type="SAM" id="MobiDB-lite"/>
    </source>
</evidence>
<evidence type="ECO:0000313" key="3">
    <source>
        <dbReference type="Proteomes" id="UP000326553"/>
    </source>
</evidence>
<organism evidence="2 3">
    <name type="scientific">Streptomyces alboniger</name>
    <dbReference type="NCBI Taxonomy" id="132473"/>
    <lineage>
        <taxon>Bacteria</taxon>
        <taxon>Bacillati</taxon>
        <taxon>Actinomycetota</taxon>
        <taxon>Actinomycetes</taxon>
        <taxon>Kitasatosporales</taxon>
        <taxon>Streptomycetaceae</taxon>
        <taxon>Streptomyces</taxon>
        <taxon>Streptomyces aurantiacus group</taxon>
    </lineage>
</organism>
<sequence>MSDALSPALVRALTAITVHAPELRARVADRAVTAANVRELRSRLANAVYDVFHQGRADSTGPVPRTLRDPDVERDLLEATPHGLTEQPARLVADDGSGTAVVLLHGVRVTVPAHTVRRPTRGSGTPSVLVRIPATRAALSPGFFLAHGSRGILPASARLFRLYLHVRDEAAAVRVWSCLLNELETLELRYQAKVLSTRSSYPRQDAVVVYLDQDAWPAANGLASAVAGLDGLGRSVSPFCEPLAPGVSRAQEPVDARPGRSGLSFGEHRAGAIAEGLLDAALRNGAGTQEAVAAALRAAGVDPLRPHLNTATNEGFPERRRGVPES</sequence>
<dbReference type="KEGG" id="salw:CP975_34885"/>
<protein>
    <submittedName>
        <fullName evidence="2">Uncharacterized protein</fullName>
    </submittedName>
</protein>
<feature type="region of interest" description="Disordered" evidence="1">
    <location>
        <begin position="305"/>
        <end position="326"/>
    </location>
</feature>
<reference evidence="2 3" key="1">
    <citation type="submission" date="2017-09" db="EMBL/GenBank/DDBJ databases">
        <authorList>
            <person name="Lee N."/>
            <person name="Cho B.-K."/>
        </authorList>
    </citation>
    <scope>NUCLEOTIDE SEQUENCE [LARGE SCALE GENOMIC DNA]</scope>
    <source>
        <strain evidence="2 3">ATCC 12461</strain>
    </source>
</reference>
<accession>A0A5J6HUJ1</accession>
<dbReference type="RefSeq" id="WP_055533290.1">
    <property type="nucleotide sequence ID" value="NZ_CP023695.1"/>
</dbReference>
<dbReference type="InterPro" id="IPR040871">
    <property type="entry name" value="HopA1"/>
</dbReference>
<feature type="compositionally biased region" description="Basic and acidic residues" evidence="1">
    <location>
        <begin position="316"/>
        <end position="326"/>
    </location>
</feature>
<dbReference type="EMBL" id="CP023695">
    <property type="protein sequence ID" value="QEV22000.1"/>
    <property type="molecule type" value="Genomic_DNA"/>
</dbReference>
<dbReference type="AlphaFoldDB" id="A0A5J6HUJ1"/>
<name>A0A5J6HUJ1_STRAD</name>
<evidence type="ECO:0000313" key="2">
    <source>
        <dbReference type="EMBL" id="QEV22000.1"/>
    </source>
</evidence>
<keyword evidence="3" id="KW-1185">Reference proteome</keyword>
<dbReference type="Pfam" id="PF17914">
    <property type="entry name" value="HopA1"/>
    <property type="match status" value="1"/>
</dbReference>
<proteinExistence type="predicted"/>
<dbReference type="OrthoDB" id="2408361at2"/>